<dbReference type="GO" id="GO:0008784">
    <property type="term" value="F:alanine racemase activity"/>
    <property type="evidence" value="ECO:0007669"/>
    <property type="project" value="UniProtKB-UniRule"/>
</dbReference>
<comment type="pathway">
    <text evidence="4">Amino-acid biosynthesis; D-alanine biosynthesis; D-alanine from L-alanine: step 1/1.</text>
</comment>
<feature type="active site" description="Proton acceptor; specific for L-alanine" evidence="4">
    <location>
        <position position="264"/>
    </location>
</feature>
<dbReference type="UniPathway" id="UPA00042">
    <property type="reaction ID" value="UER00497"/>
</dbReference>
<dbReference type="PANTHER" id="PTHR30511">
    <property type="entry name" value="ALANINE RACEMASE"/>
    <property type="match status" value="1"/>
</dbReference>
<dbReference type="OrthoDB" id="9813814at2"/>
<dbReference type="Gene3D" id="3.20.20.10">
    <property type="entry name" value="Alanine racemase"/>
    <property type="match status" value="1"/>
</dbReference>
<dbReference type="Proteomes" id="UP000055060">
    <property type="component" value="Unassembled WGS sequence"/>
</dbReference>
<dbReference type="GO" id="GO:0005829">
    <property type="term" value="C:cytosol"/>
    <property type="evidence" value="ECO:0007669"/>
    <property type="project" value="TreeGrafter"/>
</dbReference>
<gene>
    <name evidence="7" type="ORF">LARV_00162</name>
</gene>
<protein>
    <recommendedName>
        <fullName evidence="4">Alanine racemase</fullName>
        <ecNumber evidence="4">5.1.1.1</ecNumber>
    </recommendedName>
</protein>
<comment type="function">
    <text evidence="4">Catalyzes the interconversion of L-alanine and D-alanine. May also act on other amino acids.</text>
</comment>
<dbReference type="Pfam" id="PF01168">
    <property type="entry name" value="Ala_racemase_N"/>
    <property type="match status" value="1"/>
</dbReference>
<name>A0A0S7BF63_9CHLR</name>
<dbReference type="SUPFAM" id="SSF51419">
    <property type="entry name" value="PLP-binding barrel"/>
    <property type="match status" value="1"/>
</dbReference>
<dbReference type="HAMAP" id="MF_01201">
    <property type="entry name" value="Ala_racemase"/>
    <property type="match status" value="1"/>
</dbReference>
<dbReference type="AlphaFoldDB" id="A0A0S7BF63"/>
<evidence type="ECO:0000313" key="8">
    <source>
        <dbReference type="Proteomes" id="UP000055060"/>
    </source>
</evidence>
<dbReference type="STRING" id="360412.LARV_00162"/>
<dbReference type="InterPro" id="IPR009006">
    <property type="entry name" value="Ala_racemase/Decarboxylase_C"/>
</dbReference>
<dbReference type="GO" id="GO:0030632">
    <property type="term" value="P:D-alanine biosynthetic process"/>
    <property type="evidence" value="ECO:0007669"/>
    <property type="project" value="UniProtKB-UniRule"/>
</dbReference>
<dbReference type="SUPFAM" id="SSF50621">
    <property type="entry name" value="Alanine racemase C-terminal domain-like"/>
    <property type="match status" value="1"/>
</dbReference>
<dbReference type="InterPro" id="IPR029066">
    <property type="entry name" value="PLP-binding_barrel"/>
</dbReference>
<comment type="similarity">
    <text evidence="4">Belongs to the alanine racemase family.</text>
</comment>
<comment type="catalytic activity">
    <reaction evidence="4">
        <text>L-alanine = D-alanine</text>
        <dbReference type="Rhea" id="RHEA:20249"/>
        <dbReference type="ChEBI" id="CHEBI:57416"/>
        <dbReference type="ChEBI" id="CHEBI:57972"/>
        <dbReference type="EC" id="5.1.1.1"/>
    </reaction>
</comment>
<feature type="binding site" evidence="4">
    <location>
        <position position="135"/>
    </location>
    <ligand>
        <name>substrate</name>
    </ligand>
</feature>
<accession>A0A0S7BF63</accession>
<keyword evidence="3 4" id="KW-0413">Isomerase</keyword>
<dbReference type="InterPro" id="IPR020622">
    <property type="entry name" value="Ala_racemase_pyridoxalP-BS"/>
</dbReference>
<keyword evidence="8" id="KW-1185">Reference proteome</keyword>
<proteinExistence type="inferred from homology"/>
<dbReference type="Gene3D" id="2.40.37.10">
    <property type="entry name" value="Lyase, Ornithine Decarboxylase, Chain A, domain 1"/>
    <property type="match status" value="1"/>
</dbReference>
<evidence type="ECO:0000256" key="3">
    <source>
        <dbReference type="ARBA" id="ARBA00023235"/>
    </source>
</evidence>
<dbReference type="PROSITE" id="PS00395">
    <property type="entry name" value="ALANINE_RACEMASE"/>
    <property type="match status" value="1"/>
</dbReference>
<organism evidence="7">
    <name type="scientific">Longilinea arvoryzae</name>
    <dbReference type="NCBI Taxonomy" id="360412"/>
    <lineage>
        <taxon>Bacteria</taxon>
        <taxon>Bacillati</taxon>
        <taxon>Chloroflexota</taxon>
        <taxon>Anaerolineae</taxon>
        <taxon>Anaerolineales</taxon>
        <taxon>Anaerolineaceae</taxon>
        <taxon>Longilinea</taxon>
    </lineage>
</organism>
<evidence type="ECO:0000256" key="5">
    <source>
        <dbReference type="PIRSR" id="PIRSR600821-50"/>
    </source>
</evidence>
<dbReference type="CDD" id="cd00430">
    <property type="entry name" value="PLPDE_III_AR"/>
    <property type="match status" value="1"/>
</dbReference>
<evidence type="ECO:0000259" key="6">
    <source>
        <dbReference type="SMART" id="SM01005"/>
    </source>
</evidence>
<reference evidence="7" key="1">
    <citation type="submission" date="2015-07" db="EMBL/GenBank/DDBJ databases">
        <title>Draft Genome Sequences of Anaerolinea thermolimosa IMO-1, Bellilinea caldifistulae GOMI-1, Leptolinea tardivitalis YMTK-2, Levilinea saccharolytica KIBI-1,Longilinea arvoryzae KOME-1, Previously Described as Members of the Anaerolineaceae (Chloroflexi).</title>
        <authorList>
            <person name="Sekiguchi Y."/>
            <person name="Ohashi A."/>
            <person name="Matsuura N."/>
            <person name="Tourlousse M.D."/>
        </authorList>
    </citation>
    <scope>NUCLEOTIDE SEQUENCE [LARGE SCALE GENOMIC DNA]</scope>
    <source>
        <strain evidence="7">KOME-1</strain>
    </source>
</reference>
<dbReference type="PRINTS" id="PR00992">
    <property type="entry name" value="ALARACEMASE"/>
</dbReference>
<dbReference type="FunFam" id="3.20.20.10:FF:000002">
    <property type="entry name" value="Alanine racemase"/>
    <property type="match status" value="1"/>
</dbReference>
<dbReference type="InterPro" id="IPR011079">
    <property type="entry name" value="Ala_racemase_C"/>
</dbReference>
<dbReference type="InterPro" id="IPR001608">
    <property type="entry name" value="Ala_racemase_N"/>
</dbReference>
<evidence type="ECO:0000256" key="1">
    <source>
        <dbReference type="ARBA" id="ARBA00001933"/>
    </source>
</evidence>
<dbReference type="EMBL" id="DF967972">
    <property type="protein sequence ID" value="GAP12427.1"/>
    <property type="molecule type" value="Genomic_DNA"/>
</dbReference>
<comment type="cofactor">
    <cofactor evidence="1 4 5">
        <name>pyridoxal 5'-phosphate</name>
        <dbReference type="ChEBI" id="CHEBI:597326"/>
    </cofactor>
</comment>
<keyword evidence="2 4" id="KW-0663">Pyridoxal phosphate</keyword>
<dbReference type="NCBIfam" id="TIGR00492">
    <property type="entry name" value="alr"/>
    <property type="match status" value="1"/>
</dbReference>
<feature type="active site" description="Proton acceptor; specific for D-alanine" evidence="4">
    <location>
        <position position="37"/>
    </location>
</feature>
<feature type="modified residue" description="N6-(pyridoxal phosphate)lysine" evidence="4 5">
    <location>
        <position position="37"/>
    </location>
</feature>
<dbReference type="InterPro" id="IPR000821">
    <property type="entry name" value="Ala_racemase"/>
</dbReference>
<feature type="domain" description="Alanine racemase C-terminal" evidence="6">
    <location>
        <begin position="243"/>
        <end position="367"/>
    </location>
</feature>
<dbReference type="RefSeq" id="WP_075071856.1">
    <property type="nucleotide sequence ID" value="NZ_DF967972.1"/>
</dbReference>
<dbReference type="SMART" id="SM01005">
    <property type="entry name" value="Ala_racemase_C"/>
    <property type="match status" value="1"/>
</dbReference>
<dbReference type="PANTHER" id="PTHR30511:SF0">
    <property type="entry name" value="ALANINE RACEMASE, CATABOLIC-RELATED"/>
    <property type="match status" value="1"/>
</dbReference>
<dbReference type="GO" id="GO:0009252">
    <property type="term" value="P:peptidoglycan biosynthetic process"/>
    <property type="evidence" value="ECO:0007669"/>
    <property type="project" value="TreeGrafter"/>
</dbReference>
<dbReference type="EC" id="5.1.1.1" evidence="4"/>
<dbReference type="Pfam" id="PF00842">
    <property type="entry name" value="Ala_racemase_C"/>
    <property type="match status" value="1"/>
</dbReference>
<evidence type="ECO:0000256" key="2">
    <source>
        <dbReference type="ARBA" id="ARBA00022898"/>
    </source>
</evidence>
<evidence type="ECO:0000313" key="7">
    <source>
        <dbReference type="EMBL" id="GAP12427.1"/>
    </source>
</evidence>
<sequence length="368" mass="39558">MSNEHTSNWLEIDLSAVRHNTREVLRQTGVALMAVVKANAYGLGALPVSRAMLAGGATCLAVARGCEALELRRAGIQVPILVFGLPAEAELDALIAADVTLTLTGFEAAEMYAARGAVLGRQPRVHLKVDTGMGRFGVLADEALPLARCALEAGLDLEGIYTHFAMIDSDPRDPLNALQLERFRQALAALEAAAIRPLWVHTANSAAALGHPETHFNMVRAGSAMLGIRPFYYAPFPSYLKRVVAWKTRLVSCRELPAGWGVSYGQTYHTRADETIGVIAAGYADGFRRAGRNEVLVNGQRVQVVGRVCADNCMLRLPGPLPLGSEVVLLGQQGGQSIQIEDLAGRWNTAQSDVISAIAPRVERVYPT</sequence>
<evidence type="ECO:0000256" key="4">
    <source>
        <dbReference type="HAMAP-Rule" id="MF_01201"/>
    </source>
</evidence>
<dbReference type="GO" id="GO:0030170">
    <property type="term" value="F:pyridoxal phosphate binding"/>
    <property type="evidence" value="ECO:0007669"/>
    <property type="project" value="UniProtKB-UniRule"/>
</dbReference>
<comment type="caution">
    <text evidence="4">Lacks conserved residue(s) required for the propagation of feature annotation.</text>
</comment>